<reference evidence="1" key="1">
    <citation type="submission" date="2022-03" db="EMBL/GenBank/DDBJ databases">
        <authorList>
            <person name="Martin C."/>
        </authorList>
    </citation>
    <scope>NUCLEOTIDE SEQUENCE</scope>
</reference>
<dbReference type="Proteomes" id="UP000749559">
    <property type="component" value="Unassembled WGS sequence"/>
</dbReference>
<evidence type="ECO:0000313" key="1">
    <source>
        <dbReference type="EMBL" id="CAH1781244.1"/>
    </source>
</evidence>
<accession>A0A8J1UFW8</accession>
<keyword evidence="2" id="KW-1185">Reference proteome</keyword>
<dbReference type="EMBL" id="CAIIXF020000004">
    <property type="protein sequence ID" value="CAH1781244.1"/>
    <property type="molecule type" value="Genomic_DNA"/>
</dbReference>
<comment type="caution">
    <text evidence="1">The sequence shown here is derived from an EMBL/GenBank/DDBJ whole genome shotgun (WGS) entry which is preliminary data.</text>
</comment>
<proteinExistence type="predicted"/>
<organism evidence="1 2">
    <name type="scientific">Owenia fusiformis</name>
    <name type="common">Polychaete worm</name>
    <dbReference type="NCBI Taxonomy" id="6347"/>
    <lineage>
        <taxon>Eukaryota</taxon>
        <taxon>Metazoa</taxon>
        <taxon>Spiralia</taxon>
        <taxon>Lophotrochozoa</taxon>
        <taxon>Annelida</taxon>
        <taxon>Polychaeta</taxon>
        <taxon>Sedentaria</taxon>
        <taxon>Canalipalpata</taxon>
        <taxon>Sabellida</taxon>
        <taxon>Oweniida</taxon>
        <taxon>Oweniidae</taxon>
        <taxon>Owenia</taxon>
    </lineage>
</organism>
<dbReference type="AlphaFoldDB" id="A0A8J1UFW8"/>
<protein>
    <submittedName>
        <fullName evidence="1">Uncharacterized protein</fullName>
    </submittedName>
</protein>
<gene>
    <name evidence="1" type="ORF">OFUS_LOCUS7842</name>
</gene>
<evidence type="ECO:0000313" key="2">
    <source>
        <dbReference type="Proteomes" id="UP000749559"/>
    </source>
</evidence>
<sequence>MENNTLLTGNSLLYEDRSEWSNLHTITVALIAVTSTFFLFMILTLIVCCIRDCRRTSSTGKINRHTPYPSYPQPPRHAAIQKLYDEQNGMVKPGMVFLSDMTQFEKKDISFEIDIDDETNHM</sequence>
<name>A0A8J1UFW8_OWEFU</name>